<dbReference type="PANTHER" id="PTHR45852:SF1">
    <property type="entry name" value="SERINE_THREONINE-PROTEIN KINASE RIO2"/>
    <property type="match status" value="1"/>
</dbReference>
<evidence type="ECO:0000256" key="6">
    <source>
        <dbReference type="ARBA" id="ARBA00022723"/>
    </source>
</evidence>
<dbReference type="GO" id="GO:0030490">
    <property type="term" value="P:maturation of SSU-rRNA"/>
    <property type="evidence" value="ECO:0007669"/>
    <property type="project" value="TreeGrafter"/>
</dbReference>
<keyword evidence="9" id="KW-0067">ATP-binding</keyword>
<dbReference type="Pfam" id="PF09202">
    <property type="entry name" value="Rio2_N"/>
    <property type="match status" value="1"/>
</dbReference>
<protein>
    <recommendedName>
        <fullName evidence="13">Serine/threonine-protein kinase RIO2</fullName>
        <ecNumber evidence="3">2.7.11.1</ecNumber>
    </recommendedName>
    <alternativeName>
        <fullName evidence="14">Serine/threonine-protein kinase rio2</fullName>
    </alternativeName>
</protein>
<evidence type="ECO:0000313" key="17">
    <source>
        <dbReference type="EMBL" id="KAK9840755.1"/>
    </source>
</evidence>
<dbReference type="InterPro" id="IPR036390">
    <property type="entry name" value="WH_DNA-bd_sf"/>
</dbReference>
<evidence type="ECO:0000256" key="3">
    <source>
        <dbReference type="ARBA" id="ARBA00012513"/>
    </source>
</evidence>
<dbReference type="GO" id="GO:0030688">
    <property type="term" value="C:preribosome, small subunit precursor"/>
    <property type="evidence" value="ECO:0007669"/>
    <property type="project" value="TreeGrafter"/>
</dbReference>
<feature type="compositionally biased region" description="Basic and acidic residues" evidence="15">
    <location>
        <begin position="346"/>
        <end position="356"/>
    </location>
</feature>
<dbReference type="InterPro" id="IPR011009">
    <property type="entry name" value="Kinase-like_dom_sf"/>
</dbReference>
<keyword evidence="8" id="KW-0418">Kinase</keyword>
<dbReference type="AlphaFoldDB" id="A0AAW1S4G5"/>
<evidence type="ECO:0000256" key="7">
    <source>
        <dbReference type="ARBA" id="ARBA00022741"/>
    </source>
</evidence>
<dbReference type="InterPro" id="IPR015285">
    <property type="entry name" value="RIO2_wHTH_N"/>
</dbReference>
<evidence type="ECO:0000256" key="9">
    <source>
        <dbReference type="ARBA" id="ARBA00022840"/>
    </source>
</evidence>
<dbReference type="EMBL" id="JALJOU010000012">
    <property type="protein sequence ID" value="KAK9840755.1"/>
    <property type="molecule type" value="Genomic_DNA"/>
</dbReference>
<dbReference type="FunFam" id="1.10.10.10:FF:000053">
    <property type="entry name" value="Serine/threonine-protein kinase RIO2"/>
    <property type="match status" value="1"/>
</dbReference>
<proteinExistence type="inferred from homology"/>
<dbReference type="FunFam" id="3.30.200.20:FF:000052">
    <property type="entry name" value="Serine/threonine-protein kinase RIO2"/>
    <property type="match status" value="1"/>
</dbReference>
<comment type="cofactor">
    <cofactor evidence="1">
        <name>Mg(2+)</name>
        <dbReference type="ChEBI" id="CHEBI:18420"/>
    </cofactor>
</comment>
<dbReference type="SUPFAM" id="SSF56112">
    <property type="entry name" value="Protein kinase-like (PK-like)"/>
    <property type="match status" value="1"/>
</dbReference>
<dbReference type="Gene3D" id="1.10.510.10">
    <property type="entry name" value="Transferase(Phosphotransferase) domain 1"/>
    <property type="match status" value="1"/>
</dbReference>
<evidence type="ECO:0000256" key="13">
    <source>
        <dbReference type="ARBA" id="ARBA00068353"/>
    </source>
</evidence>
<comment type="catalytic activity">
    <reaction evidence="11">
        <text>L-threonyl-[protein] + ATP = O-phospho-L-threonyl-[protein] + ADP + H(+)</text>
        <dbReference type="Rhea" id="RHEA:46608"/>
        <dbReference type="Rhea" id="RHEA-COMP:11060"/>
        <dbReference type="Rhea" id="RHEA-COMP:11605"/>
        <dbReference type="ChEBI" id="CHEBI:15378"/>
        <dbReference type="ChEBI" id="CHEBI:30013"/>
        <dbReference type="ChEBI" id="CHEBI:30616"/>
        <dbReference type="ChEBI" id="CHEBI:61977"/>
        <dbReference type="ChEBI" id="CHEBI:456216"/>
        <dbReference type="EC" id="2.7.11.1"/>
    </reaction>
</comment>
<dbReference type="InterPro" id="IPR018934">
    <property type="entry name" value="RIO_dom"/>
</dbReference>
<dbReference type="Gene3D" id="3.30.200.20">
    <property type="entry name" value="Phosphorylase Kinase, domain 1"/>
    <property type="match status" value="1"/>
</dbReference>
<dbReference type="SMART" id="SM00090">
    <property type="entry name" value="RIO"/>
    <property type="match status" value="1"/>
</dbReference>
<evidence type="ECO:0000256" key="4">
    <source>
        <dbReference type="ARBA" id="ARBA00022527"/>
    </source>
</evidence>
<dbReference type="InterPro" id="IPR030484">
    <property type="entry name" value="Rio2"/>
</dbReference>
<keyword evidence="5" id="KW-0808">Transferase</keyword>
<comment type="similarity">
    <text evidence="2">Belongs to the protein kinase superfamily. RIO-type Ser/Thr kinase family.</text>
</comment>
<name>A0AAW1S4G5_9CHLO</name>
<evidence type="ECO:0000256" key="5">
    <source>
        <dbReference type="ARBA" id="ARBA00022679"/>
    </source>
</evidence>
<dbReference type="Pfam" id="PF01163">
    <property type="entry name" value="RIO1"/>
    <property type="match status" value="1"/>
</dbReference>
<gene>
    <name evidence="17" type="ORF">WJX81_002413</name>
</gene>
<evidence type="ECO:0000256" key="14">
    <source>
        <dbReference type="ARBA" id="ARBA00068837"/>
    </source>
</evidence>
<keyword evidence="6" id="KW-0479">Metal-binding</keyword>
<evidence type="ECO:0000256" key="10">
    <source>
        <dbReference type="ARBA" id="ARBA00022842"/>
    </source>
</evidence>
<feature type="domain" description="RIO kinase" evidence="16">
    <location>
        <begin position="64"/>
        <end position="297"/>
    </location>
</feature>
<dbReference type="GO" id="GO:0005634">
    <property type="term" value="C:nucleus"/>
    <property type="evidence" value="ECO:0007669"/>
    <property type="project" value="TreeGrafter"/>
</dbReference>
<keyword evidence="7" id="KW-0547">Nucleotide-binding</keyword>
<dbReference type="PANTHER" id="PTHR45852">
    <property type="entry name" value="SER/THR-PROTEIN KINASE RIO2"/>
    <property type="match status" value="1"/>
</dbReference>
<evidence type="ECO:0000256" key="8">
    <source>
        <dbReference type="ARBA" id="ARBA00022777"/>
    </source>
</evidence>
<organism evidence="17 18">
    <name type="scientific">Elliptochloris bilobata</name>
    <dbReference type="NCBI Taxonomy" id="381761"/>
    <lineage>
        <taxon>Eukaryota</taxon>
        <taxon>Viridiplantae</taxon>
        <taxon>Chlorophyta</taxon>
        <taxon>core chlorophytes</taxon>
        <taxon>Trebouxiophyceae</taxon>
        <taxon>Trebouxiophyceae incertae sedis</taxon>
        <taxon>Elliptochloris clade</taxon>
        <taxon>Elliptochloris</taxon>
    </lineage>
</organism>
<dbReference type="GO" id="GO:0005829">
    <property type="term" value="C:cytosol"/>
    <property type="evidence" value="ECO:0007669"/>
    <property type="project" value="TreeGrafter"/>
</dbReference>
<dbReference type="GO" id="GO:0005524">
    <property type="term" value="F:ATP binding"/>
    <property type="evidence" value="ECO:0007669"/>
    <property type="project" value="UniProtKB-KW"/>
</dbReference>
<dbReference type="InterPro" id="IPR036388">
    <property type="entry name" value="WH-like_DNA-bd_sf"/>
</dbReference>
<dbReference type="SUPFAM" id="SSF46785">
    <property type="entry name" value="Winged helix' DNA-binding domain"/>
    <property type="match status" value="1"/>
</dbReference>
<dbReference type="InterPro" id="IPR000687">
    <property type="entry name" value="RIO_kinase"/>
</dbReference>
<evidence type="ECO:0000256" key="2">
    <source>
        <dbReference type="ARBA" id="ARBA00009196"/>
    </source>
</evidence>
<reference evidence="17 18" key="1">
    <citation type="journal article" date="2024" name="Nat. Commun.">
        <title>Phylogenomics reveals the evolutionary origins of lichenization in chlorophyte algae.</title>
        <authorList>
            <person name="Puginier C."/>
            <person name="Libourel C."/>
            <person name="Otte J."/>
            <person name="Skaloud P."/>
            <person name="Haon M."/>
            <person name="Grisel S."/>
            <person name="Petersen M."/>
            <person name="Berrin J.G."/>
            <person name="Delaux P.M."/>
            <person name="Dal Grande F."/>
            <person name="Keller J."/>
        </authorList>
    </citation>
    <scope>NUCLEOTIDE SEQUENCE [LARGE SCALE GENOMIC DNA]</scope>
    <source>
        <strain evidence="17 18">SAG 245.80</strain>
    </source>
</reference>
<dbReference type="Gene3D" id="1.10.10.10">
    <property type="entry name" value="Winged helix-like DNA-binding domain superfamily/Winged helix DNA-binding domain"/>
    <property type="match status" value="1"/>
</dbReference>
<dbReference type="CDD" id="cd05144">
    <property type="entry name" value="RIO2_C"/>
    <property type="match status" value="1"/>
</dbReference>
<keyword evidence="18" id="KW-1185">Reference proteome</keyword>
<evidence type="ECO:0000256" key="12">
    <source>
        <dbReference type="ARBA" id="ARBA00048679"/>
    </source>
</evidence>
<dbReference type="Proteomes" id="UP001445335">
    <property type="component" value="Unassembled WGS sequence"/>
</dbReference>
<feature type="region of interest" description="Disordered" evidence="15">
    <location>
        <begin position="336"/>
        <end position="382"/>
    </location>
</feature>
<evidence type="ECO:0000256" key="11">
    <source>
        <dbReference type="ARBA" id="ARBA00047899"/>
    </source>
</evidence>
<evidence type="ECO:0000259" key="16">
    <source>
        <dbReference type="SMART" id="SM00090"/>
    </source>
</evidence>
<dbReference type="GO" id="GO:0046872">
    <property type="term" value="F:metal ion binding"/>
    <property type="evidence" value="ECO:0007669"/>
    <property type="project" value="UniProtKB-KW"/>
</dbReference>
<evidence type="ECO:0000256" key="1">
    <source>
        <dbReference type="ARBA" id="ARBA00001946"/>
    </source>
</evidence>
<evidence type="ECO:0000313" key="18">
    <source>
        <dbReference type="Proteomes" id="UP001445335"/>
    </source>
</evidence>
<keyword evidence="4" id="KW-0723">Serine/threonine-protein kinase</keyword>
<accession>A0AAW1S4G5</accession>
<keyword evidence="10" id="KW-0460">Magnesium</keyword>
<comment type="catalytic activity">
    <reaction evidence="12">
        <text>L-seryl-[protein] + ATP = O-phospho-L-seryl-[protein] + ADP + H(+)</text>
        <dbReference type="Rhea" id="RHEA:17989"/>
        <dbReference type="Rhea" id="RHEA-COMP:9863"/>
        <dbReference type="Rhea" id="RHEA-COMP:11604"/>
        <dbReference type="ChEBI" id="CHEBI:15378"/>
        <dbReference type="ChEBI" id="CHEBI:29999"/>
        <dbReference type="ChEBI" id="CHEBI:30616"/>
        <dbReference type="ChEBI" id="CHEBI:83421"/>
        <dbReference type="ChEBI" id="CHEBI:456216"/>
        <dbReference type="EC" id="2.7.11.1"/>
    </reaction>
</comment>
<comment type="caution">
    <text evidence="17">The sequence shown here is derived from an EMBL/GenBank/DDBJ whole genome shotgun (WGS) entry which is preliminary data.</text>
</comment>
<dbReference type="GO" id="GO:0004674">
    <property type="term" value="F:protein serine/threonine kinase activity"/>
    <property type="evidence" value="ECO:0007669"/>
    <property type="project" value="UniProtKB-KW"/>
</dbReference>
<dbReference type="EC" id="2.7.11.1" evidence="3"/>
<sequence length="382" mass="41875">MKLDVNALRYLSREEFRTLQAVELGQKNHEIVPASLIDSIAGLRHGGTVRCLKALLRQKLVHHDSSKYDGYRLTPLGYDFLALKALVNRGAVAAVGRQIGVGKESDVYEVLSPQGEVLALKLHRLGRTSFRAVKSKRDYLRHRSSFSWLYLSRLAALKEYAFMAALGAHGFPVPRAVEHNRHAVLMSMVDATLLVQVRELRHPSDVYAQLMDLLARLAAKGLIHCDFNEFNLLVDEEERVTLIDFPQMVSTRHANAAELFERDVECIGRFFRKKLGYMPELDAGLACAAPDFQAIVAAAEAGGAEGPDGGSLDVALSASGFNREHAEALDRWVADAAQQAGDSEGDEARAKARSEASQRASRGSLKAAVKKGRRQAAGGADF</sequence>
<evidence type="ECO:0000256" key="15">
    <source>
        <dbReference type="SAM" id="MobiDB-lite"/>
    </source>
</evidence>